<sequence>DNHNGHSQINICNVLGHSISCQSLNRWLALYDETWVVQNPDEYEQRGRTMILSTENCEFMIELVRDQPGLFLSEICEQTYNSQGTLMSLQAIHNNLVNKLSITLKKADTVNIRKCLVSKYTWIECMKDVLAKFLVFTDESLVCDHELLHTFAQSSRGLPSQRVIIRQNPEQFSILPAIGIHGPLAISVRMDNYNAKKYERFLKYELVLSYLT</sequence>
<dbReference type="AlphaFoldDB" id="A0A0L6UGD7"/>
<gene>
    <name evidence="1" type="ORF">VP01_6295g2</name>
</gene>
<dbReference type="STRING" id="27349.A0A0L6UGD7"/>
<dbReference type="EMBL" id="LAVV01011602">
    <property type="protein sequence ID" value="KNZ47598.1"/>
    <property type="molecule type" value="Genomic_DNA"/>
</dbReference>
<evidence type="ECO:0000313" key="2">
    <source>
        <dbReference type="Proteomes" id="UP000037035"/>
    </source>
</evidence>
<keyword evidence="2" id="KW-1185">Reference proteome</keyword>
<reference evidence="1 2" key="1">
    <citation type="submission" date="2015-08" db="EMBL/GenBank/DDBJ databases">
        <title>Next Generation Sequencing and Analysis of the Genome of Puccinia sorghi L Schw, the Causal Agent of Maize Common Rust.</title>
        <authorList>
            <person name="Rochi L."/>
            <person name="Burguener G."/>
            <person name="Darino M."/>
            <person name="Turjanski A."/>
            <person name="Kreff E."/>
            <person name="Dieguez M.J."/>
            <person name="Sacco F."/>
        </authorList>
    </citation>
    <scope>NUCLEOTIDE SEQUENCE [LARGE SCALE GENOMIC DNA]</scope>
    <source>
        <strain evidence="1 2">RO10H11247</strain>
    </source>
</reference>
<dbReference type="OrthoDB" id="2505980at2759"/>
<dbReference type="PANTHER" id="PTHR46564">
    <property type="entry name" value="TRANSPOSASE"/>
    <property type="match status" value="1"/>
</dbReference>
<comment type="caution">
    <text evidence="1">The sequence shown here is derived from an EMBL/GenBank/DDBJ whole genome shotgun (WGS) entry which is preliminary data.</text>
</comment>
<dbReference type="VEuPathDB" id="FungiDB:VP01_6295g2"/>
<evidence type="ECO:0000313" key="1">
    <source>
        <dbReference type="EMBL" id="KNZ47598.1"/>
    </source>
</evidence>
<protein>
    <submittedName>
        <fullName evidence="1">Uncharacterized protein</fullName>
    </submittedName>
</protein>
<accession>A0A0L6UGD7</accession>
<organism evidence="1 2">
    <name type="scientific">Puccinia sorghi</name>
    <dbReference type="NCBI Taxonomy" id="27349"/>
    <lineage>
        <taxon>Eukaryota</taxon>
        <taxon>Fungi</taxon>
        <taxon>Dikarya</taxon>
        <taxon>Basidiomycota</taxon>
        <taxon>Pucciniomycotina</taxon>
        <taxon>Pucciniomycetes</taxon>
        <taxon>Pucciniales</taxon>
        <taxon>Pucciniaceae</taxon>
        <taxon>Puccinia</taxon>
    </lineage>
</organism>
<dbReference type="SUPFAM" id="SSF46689">
    <property type="entry name" value="Homeodomain-like"/>
    <property type="match status" value="1"/>
</dbReference>
<proteinExistence type="predicted"/>
<dbReference type="InterPro" id="IPR009057">
    <property type="entry name" value="Homeodomain-like_sf"/>
</dbReference>
<dbReference type="Proteomes" id="UP000037035">
    <property type="component" value="Unassembled WGS sequence"/>
</dbReference>
<dbReference type="PANTHER" id="PTHR46564:SF1">
    <property type="entry name" value="TRANSPOSASE"/>
    <property type="match status" value="1"/>
</dbReference>
<feature type="non-terminal residue" evidence="1">
    <location>
        <position position="1"/>
    </location>
</feature>
<name>A0A0L6UGD7_9BASI</name>